<evidence type="ECO:0000313" key="7">
    <source>
        <dbReference type="Proteomes" id="UP000286246"/>
    </source>
</evidence>
<keyword evidence="4" id="KW-0676">Redox-active center</keyword>
<evidence type="ECO:0000313" key="6">
    <source>
        <dbReference type="EMBL" id="RKE52328.1"/>
    </source>
</evidence>
<evidence type="ECO:0000256" key="1">
    <source>
        <dbReference type="ARBA" id="ARBA00004196"/>
    </source>
</evidence>
<dbReference type="AlphaFoldDB" id="A0A420B6Q5"/>
<dbReference type="OrthoDB" id="640449at2"/>
<keyword evidence="2" id="KW-0201">Cytochrome c-type biogenesis</keyword>
<dbReference type="GO" id="GO:0016491">
    <property type="term" value="F:oxidoreductase activity"/>
    <property type="evidence" value="ECO:0007669"/>
    <property type="project" value="InterPro"/>
</dbReference>
<dbReference type="GO" id="GO:0030313">
    <property type="term" value="C:cell envelope"/>
    <property type="evidence" value="ECO:0007669"/>
    <property type="project" value="UniProtKB-SubCell"/>
</dbReference>
<evidence type="ECO:0000256" key="4">
    <source>
        <dbReference type="ARBA" id="ARBA00023284"/>
    </source>
</evidence>
<feature type="domain" description="Thioredoxin" evidence="5">
    <location>
        <begin position="230"/>
        <end position="370"/>
    </location>
</feature>
<dbReference type="RefSeq" id="WP_120259381.1">
    <property type="nucleotide sequence ID" value="NZ_RAPY01000002.1"/>
</dbReference>
<dbReference type="InterPro" id="IPR000866">
    <property type="entry name" value="AhpC/TSA"/>
</dbReference>
<reference evidence="6 7" key="1">
    <citation type="submission" date="2018-09" db="EMBL/GenBank/DDBJ databases">
        <title>Genomic Encyclopedia of Type Strains, Phase III (KMG-III): the genomes of soil and plant-associated and newly described type strains.</title>
        <authorList>
            <person name="Whitman W."/>
        </authorList>
    </citation>
    <scope>NUCLEOTIDE SEQUENCE [LARGE SCALE GENOMIC DNA]</scope>
    <source>
        <strain evidence="6 7">CECT 7938</strain>
    </source>
</reference>
<evidence type="ECO:0000256" key="3">
    <source>
        <dbReference type="ARBA" id="ARBA00023157"/>
    </source>
</evidence>
<dbReference type="PANTHER" id="PTHR42852">
    <property type="entry name" value="THIOL:DISULFIDE INTERCHANGE PROTEIN DSBE"/>
    <property type="match status" value="1"/>
</dbReference>
<organism evidence="6 7">
    <name type="scientific">Sphingobacterium detergens</name>
    <dbReference type="NCBI Taxonomy" id="1145106"/>
    <lineage>
        <taxon>Bacteria</taxon>
        <taxon>Pseudomonadati</taxon>
        <taxon>Bacteroidota</taxon>
        <taxon>Sphingobacteriia</taxon>
        <taxon>Sphingobacteriales</taxon>
        <taxon>Sphingobacteriaceae</taxon>
        <taxon>Sphingobacterium</taxon>
    </lineage>
</organism>
<keyword evidence="7" id="KW-1185">Reference proteome</keyword>
<proteinExistence type="predicted"/>
<dbReference type="GO" id="GO:0017004">
    <property type="term" value="P:cytochrome complex assembly"/>
    <property type="evidence" value="ECO:0007669"/>
    <property type="project" value="UniProtKB-KW"/>
</dbReference>
<dbReference type="CDD" id="cd02966">
    <property type="entry name" value="TlpA_like_family"/>
    <property type="match status" value="1"/>
</dbReference>
<accession>A0A420B6Q5</accession>
<name>A0A420B6Q5_SPHD1</name>
<dbReference type="InterPro" id="IPR050553">
    <property type="entry name" value="Thioredoxin_ResA/DsbE_sf"/>
</dbReference>
<comment type="subcellular location">
    <subcellularLocation>
        <location evidence="1">Cell envelope</location>
    </subcellularLocation>
</comment>
<dbReference type="Pfam" id="PF00578">
    <property type="entry name" value="AhpC-TSA"/>
    <property type="match status" value="1"/>
</dbReference>
<dbReference type="EMBL" id="RAPY01000002">
    <property type="protein sequence ID" value="RKE52328.1"/>
    <property type="molecule type" value="Genomic_DNA"/>
</dbReference>
<dbReference type="SUPFAM" id="SSF52833">
    <property type="entry name" value="Thioredoxin-like"/>
    <property type="match status" value="1"/>
</dbReference>
<dbReference type="Gene3D" id="3.40.30.10">
    <property type="entry name" value="Glutaredoxin"/>
    <property type="match status" value="1"/>
</dbReference>
<dbReference type="Proteomes" id="UP000286246">
    <property type="component" value="Unassembled WGS sequence"/>
</dbReference>
<protein>
    <submittedName>
        <fullName evidence="6">Peroxiredoxin</fullName>
    </submittedName>
</protein>
<dbReference type="InterPro" id="IPR013766">
    <property type="entry name" value="Thioredoxin_domain"/>
</dbReference>
<evidence type="ECO:0000256" key="2">
    <source>
        <dbReference type="ARBA" id="ARBA00022748"/>
    </source>
</evidence>
<dbReference type="PANTHER" id="PTHR42852:SF6">
    <property type="entry name" value="THIOL:DISULFIDE INTERCHANGE PROTEIN DSBE"/>
    <property type="match status" value="1"/>
</dbReference>
<dbReference type="PROSITE" id="PS51352">
    <property type="entry name" value="THIOREDOXIN_2"/>
    <property type="match status" value="1"/>
</dbReference>
<sequence length="373" mass="42482">MKKIIFSVLGLLIAQLAIGQIKVKVIGKVTGDTEGHNKVYLYNRMAKDSAEIKNGHFEINFEDKKIGSRAISIEYDHAKRRMYAPLVLFYDQSGTINVEFDVLKGLSSGKVSGLASATSFYQYNEAKIKVFRESMRLTQEKYGADAMKTGNAQFETAKAYKEQLFVHLNDSLLNVFVKPNASVSPVFIQSQETTLPLERLEYYYNKLSDKVKKSEESQTLHAKIQGQKNAYIGATVKNFELPDALGKLRNFNEFKGKYILLDFWASWCSPCRASFPRIREVYSKIKDKDFIVINISIDQNKDAWLKAVKEESNPWPQLYDDRKVSYSLFNVNAVPTSYLIDPSGKIIMKEIGFEPKGGGAMEKKLEELFKVKF</sequence>
<gene>
    <name evidence="6" type="ORF">DFQ12_2562</name>
</gene>
<dbReference type="InterPro" id="IPR036249">
    <property type="entry name" value="Thioredoxin-like_sf"/>
</dbReference>
<dbReference type="GO" id="GO:0016209">
    <property type="term" value="F:antioxidant activity"/>
    <property type="evidence" value="ECO:0007669"/>
    <property type="project" value="InterPro"/>
</dbReference>
<keyword evidence="3" id="KW-1015">Disulfide bond</keyword>
<evidence type="ECO:0000259" key="5">
    <source>
        <dbReference type="PROSITE" id="PS51352"/>
    </source>
</evidence>
<comment type="caution">
    <text evidence="6">The sequence shown here is derived from an EMBL/GenBank/DDBJ whole genome shotgun (WGS) entry which is preliminary data.</text>
</comment>